<dbReference type="AlphaFoldDB" id="A0A7W3NV86"/>
<proteinExistence type="predicted"/>
<feature type="region of interest" description="Disordered" evidence="1">
    <location>
        <begin position="1"/>
        <end position="56"/>
    </location>
</feature>
<protein>
    <submittedName>
        <fullName evidence="2">Uncharacterized protein</fullName>
    </submittedName>
</protein>
<reference evidence="2 3" key="1">
    <citation type="submission" date="2020-08" db="EMBL/GenBank/DDBJ databases">
        <title>Sequencing the genomes of 1000 actinobacteria strains.</title>
        <authorList>
            <person name="Klenk H.-P."/>
        </authorList>
    </citation>
    <scope>NUCLEOTIDE SEQUENCE [LARGE SCALE GENOMIC DNA]</scope>
    <source>
        <strain evidence="2 3">DSM 41827</strain>
    </source>
</reference>
<name>A0A7W3NV86_STRMR</name>
<evidence type="ECO:0000313" key="2">
    <source>
        <dbReference type="EMBL" id="MBA9057385.1"/>
    </source>
</evidence>
<sequence>MTTRPPARTTTALADAKSKPGAPAERANRTDTDVRQPGGRTEDRAERNGTTSRYAPTWQAEVLRTMIGT</sequence>
<evidence type="ECO:0000313" key="3">
    <source>
        <dbReference type="Proteomes" id="UP000577386"/>
    </source>
</evidence>
<comment type="caution">
    <text evidence="2">The sequence shown here is derived from an EMBL/GenBank/DDBJ whole genome shotgun (WGS) entry which is preliminary data.</text>
</comment>
<keyword evidence="3" id="KW-1185">Reference proteome</keyword>
<accession>A0A7W3NV86</accession>
<gene>
    <name evidence="2" type="ORF">HDA42_006563</name>
</gene>
<feature type="compositionally biased region" description="Basic and acidic residues" evidence="1">
    <location>
        <begin position="26"/>
        <end position="47"/>
    </location>
</feature>
<dbReference type="Proteomes" id="UP000577386">
    <property type="component" value="Unassembled WGS sequence"/>
</dbReference>
<dbReference type="EMBL" id="JACJIJ010000002">
    <property type="protein sequence ID" value="MBA9057385.1"/>
    <property type="molecule type" value="Genomic_DNA"/>
</dbReference>
<organism evidence="2 3">
    <name type="scientific">Streptomyces murinus</name>
    <dbReference type="NCBI Taxonomy" id="33900"/>
    <lineage>
        <taxon>Bacteria</taxon>
        <taxon>Bacillati</taxon>
        <taxon>Actinomycetota</taxon>
        <taxon>Actinomycetes</taxon>
        <taxon>Kitasatosporales</taxon>
        <taxon>Streptomycetaceae</taxon>
        <taxon>Streptomyces</taxon>
    </lineage>
</organism>
<feature type="compositionally biased region" description="Low complexity" evidence="1">
    <location>
        <begin position="1"/>
        <end position="12"/>
    </location>
</feature>
<evidence type="ECO:0000256" key="1">
    <source>
        <dbReference type="SAM" id="MobiDB-lite"/>
    </source>
</evidence>